<reference evidence="1" key="1">
    <citation type="submission" date="2023-01" db="EMBL/GenBank/DDBJ databases">
        <title>Colletotrichum chrysophilum M932 genome sequence.</title>
        <authorList>
            <person name="Baroncelli R."/>
        </authorList>
    </citation>
    <scope>NUCLEOTIDE SEQUENCE</scope>
    <source>
        <strain evidence="1">M932</strain>
    </source>
</reference>
<protein>
    <submittedName>
        <fullName evidence="1">Uncharacterized protein</fullName>
    </submittedName>
</protein>
<comment type="caution">
    <text evidence="1">The sequence shown here is derived from an EMBL/GenBank/DDBJ whole genome shotgun (WGS) entry which is preliminary data.</text>
</comment>
<organism evidence="1 2">
    <name type="scientific">Colletotrichum chrysophilum</name>
    <dbReference type="NCBI Taxonomy" id="1836956"/>
    <lineage>
        <taxon>Eukaryota</taxon>
        <taxon>Fungi</taxon>
        <taxon>Dikarya</taxon>
        <taxon>Ascomycota</taxon>
        <taxon>Pezizomycotina</taxon>
        <taxon>Sordariomycetes</taxon>
        <taxon>Hypocreomycetidae</taxon>
        <taxon>Glomerellales</taxon>
        <taxon>Glomerellaceae</taxon>
        <taxon>Colletotrichum</taxon>
        <taxon>Colletotrichum gloeosporioides species complex</taxon>
    </lineage>
</organism>
<sequence length="60" mass="6849">MEDRDHVRRARRGLLSLRFSFPEDTAARRSSGRWNSISWAAMLNPSFRSVPMVQLGSLTA</sequence>
<keyword evidence="2" id="KW-1185">Reference proteome</keyword>
<dbReference type="EMBL" id="JAQOWY010000568">
    <property type="protein sequence ID" value="KAK1840367.1"/>
    <property type="molecule type" value="Genomic_DNA"/>
</dbReference>
<accession>A0AAD9A595</accession>
<dbReference type="Proteomes" id="UP001243330">
    <property type="component" value="Unassembled WGS sequence"/>
</dbReference>
<evidence type="ECO:0000313" key="1">
    <source>
        <dbReference type="EMBL" id="KAK1840367.1"/>
    </source>
</evidence>
<gene>
    <name evidence="1" type="ORF">CCHR01_17002</name>
</gene>
<name>A0AAD9A595_9PEZI</name>
<proteinExistence type="predicted"/>
<dbReference type="AlphaFoldDB" id="A0AAD9A595"/>
<evidence type="ECO:0000313" key="2">
    <source>
        <dbReference type="Proteomes" id="UP001243330"/>
    </source>
</evidence>